<dbReference type="AlphaFoldDB" id="A0A1N6K9R1"/>
<dbReference type="InterPro" id="IPR018062">
    <property type="entry name" value="HTH_AraC-typ_CS"/>
</dbReference>
<dbReference type="PROSITE" id="PS00041">
    <property type="entry name" value="HTH_ARAC_FAMILY_1"/>
    <property type="match status" value="1"/>
</dbReference>
<dbReference type="GO" id="GO:0043565">
    <property type="term" value="F:sequence-specific DNA binding"/>
    <property type="evidence" value="ECO:0007669"/>
    <property type="project" value="InterPro"/>
</dbReference>
<dbReference type="Gene3D" id="1.10.10.60">
    <property type="entry name" value="Homeodomain-like"/>
    <property type="match status" value="1"/>
</dbReference>
<keyword evidence="3" id="KW-0804">Transcription</keyword>
<accession>A0A1N6K9R1</accession>
<keyword evidence="6" id="KW-1185">Reference proteome</keyword>
<organism evidence="5 6">
    <name type="scientific">Chitinophaga niabensis</name>
    <dbReference type="NCBI Taxonomy" id="536979"/>
    <lineage>
        <taxon>Bacteria</taxon>
        <taxon>Pseudomonadati</taxon>
        <taxon>Bacteroidota</taxon>
        <taxon>Chitinophagia</taxon>
        <taxon>Chitinophagales</taxon>
        <taxon>Chitinophagaceae</taxon>
        <taxon>Chitinophaga</taxon>
    </lineage>
</organism>
<dbReference type="SUPFAM" id="SSF46689">
    <property type="entry name" value="Homeodomain-like"/>
    <property type="match status" value="1"/>
</dbReference>
<evidence type="ECO:0000256" key="2">
    <source>
        <dbReference type="ARBA" id="ARBA00023125"/>
    </source>
</evidence>
<dbReference type="OrthoDB" id="799767at2"/>
<dbReference type="EMBL" id="FSRA01000002">
    <property type="protein sequence ID" value="SIO53292.1"/>
    <property type="molecule type" value="Genomic_DNA"/>
</dbReference>
<evidence type="ECO:0000256" key="1">
    <source>
        <dbReference type="ARBA" id="ARBA00023015"/>
    </source>
</evidence>
<name>A0A1N6K9R1_9BACT</name>
<dbReference type="GO" id="GO:0003700">
    <property type="term" value="F:DNA-binding transcription factor activity"/>
    <property type="evidence" value="ECO:0007669"/>
    <property type="project" value="InterPro"/>
</dbReference>
<evidence type="ECO:0000313" key="5">
    <source>
        <dbReference type="EMBL" id="SIO53292.1"/>
    </source>
</evidence>
<keyword evidence="2 5" id="KW-0238">DNA-binding</keyword>
<reference evidence="5 6" key="1">
    <citation type="submission" date="2016-11" db="EMBL/GenBank/DDBJ databases">
        <authorList>
            <person name="Jaros S."/>
            <person name="Januszkiewicz K."/>
            <person name="Wedrychowicz H."/>
        </authorList>
    </citation>
    <scope>NUCLEOTIDE SEQUENCE [LARGE SCALE GENOMIC DNA]</scope>
    <source>
        <strain evidence="5 6">DSM 24787</strain>
    </source>
</reference>
<keyword evidence="1" id="KW-0805">Transcription regulation</keyword>
<evidence type="ECO:0000256" key="3">
    <source>
        <dbReference type="ARBA" id="ARBA00023163"/>
    </source>
</evidence>
<dbReference type="InterPro" id="IPR018060">
    <property type="entry name" value="HTH_AraC"/>
</dbReference>
<proteinExistence type="predicted"/>
<dbReference type="PANTHER" id="PTHR43280:SF2">
    <property type="entry name" value="HTH-TYPE TRANSCRIPTIONAL REGULATOR EXSA"/>
    <property type="match status" value="1"/>
</dbReference>
<dbReference type="Pfam" id="PF12833">
    <property type="entry name" value="HTH_18"/>
    <property type="match status" value="1"/>
</dbReference>
<dbReference type="Proteomes" id="UP000185003">
    <property type="component" value="Unassembled WGS sequence"/>
</dbReference>
<dbReference type="SMART" id="SM00342">
    <property type="entry name" value="HTH_ARAC"/>
    <property type="match status" value="1"/>
</dbReference>
<protein>
    <submittedName>
        <fullName evidence="5">AraC-type DNA-binding protein</fullName>
    </submittedName>
</protein>
<evidence type="ECO:0000259" key="4">
    <source>
        <dbReference type="PROSITE" id="PS01124"/>
    </source>
</evidence>
<gene>
    <name evidence="5" type="ORF">SAMN04488055_5386</name>
</gene>
<dbReference type="PANTHER" id="PTHR43280">
    <property type="entry name" value="ARAC-FAMILY TRANSCRIPTIONAL REGULATOR"/>
    <property type="match status" value="1"/>
</dbReference>
<dbReference type="STRING" id="536979.SAMN04488055_5386"/>
<dbReference type="InterPro" id="IPR009057">
    <property type="entry name" value="Homeodomain-like_sf"/>
</dbReference>
<sequence>MRSVFQGGCFTNVRSAPGETGPLILKGSDSTINQGQFINIRPMYFSDQNYTVWVYDMELVKEEELTVILPKVSAAMLYNLNGRSTLSICKSHQLKLKEKSYSPLSLQPGQHTLVMDPGYCKVLLLLFHPPYVSPVTDLRIVPEEYSIRPKVEAKLINQTCQQLIEDVQRDNYGGELWRLKREVLILDLFFRSLDEIGIPLQKEQPFQLHPDYERMVKVQVYIKENIDKKLSVPMLARKFAIPPAQLRRTYLQVFKQQMWEYIRTERLHRATVLLLETEMPVHEIAWEVGYESAAGFTRVFTFTFRQSPTDYRKSYRKAS</sequence>
<feature type="domain" description="HTH araC/xylS-type" evidence="4">
    <location>
        <begin position="216"/>
        <end position="314"/>
    </location>
</feature>
<dbReference type="PROSITE" id="PS01124">
    <property type="entry name" value="HTH_ARAC_FAMILY_2"/>
    <property type="match status" value="1"/>
</dbReference>
<evidence type="ECO:0000313" key="6">
    <source>
        <dbReference type="Proteomes" id="UP000185003"/>
    </source>
</evidence>